<accession>A0A9P3LHF3</accession>
<sequence>MQHEIVAHLLWSSADGRGVRMNLPLCRHLEVELMLQRARLEAVLRADRLVVPAARDFLVDNVYKLPHGAAEQGQAALGHRFPTCTFHACVFNALSVTCPYEGFSLTMSPPSAPQAQASSHISAWASSILA</sequence>
<protein>
    <submittedName>
        <fullName evidence="1">Uncharacterized protein</fullName>
    </submittedName>
</protein>
<dbReference type="EMBL" id="BPQB01000037">
    <property type="protein sequence ID" value="GJE94077.1"/>
    <property type="molecule type" value="Genomic_DNA"/>
</dbReference>
<evidence type="ECO:0000313" key="2">
    <source>
        <dbReference type="Proteomes" id="UP000703269"/>
    </source>
</evidence>
<name>A0A9P3LHF3_9APHY</name>
<keyword evidence="2" id="KW-1185">Reference proteome</keyword>
<proteinExistence type="predicted"/>
<comment type="caution">
    <text evidence="1">The sequence shown here is derived from an EMBL/GenBank/DDBJ whole genome shotgun (WGS) entry which is preliminary data.</text>
</comment>
<gene>
    <name evidence="1" type="ORF">PsYK624_102450</name>
</gene>
<evidence type="ECO:0000313" key="1">
    <source>
        <dbReference type="EMBL" id="GJE94077.1"/>
    </source>
</evidence>
<reference evidence="1 2" key="1">
    <citation type="submission" date="2021-08" db="EMBL/GenBank/DDBJ databases">
        <title>Draft Genome Sequence of Phanerochaete sordida strain YK-624.</title>
        <authorList>
            <person name="Mori T."/>
            <person name="Dohra H."/>
            <person name="Suzuki T."/>
            <person name="Kawagishi H."/>
            <person name="Hirai H."/>
        </authorList>
    </citation>
    <scope>NUCLEOTIDE SEQUENCE [LARGE SCALE GENOMIC DNA]</scope>
    <source>
        <strain evidence="1 2">YK-624</strain>
    </source>
</reference>
<dbReference type="Proteomes" id="UP000703269">
    <property type="component" value="Unassembled WGS sequence"/>
</dbReference>
<organism evidence="1 2">
    <name type="scientific">Phanerochaete sordida</name>
    <dbReference type="NCBI Taxonomy" id="48140"/>
    <lineage>
        <taxon>Eukaryota</taxon>
        <taxon>Fungi</taxon>
        <taxon>Dikarya</taxon>
        <taxon>Basidiomycota</taxon>
        <taxon>Agaricomycotina</taxon>
        <taxon>Agaricomycetes</taxon>
        <taxon>Polyporales</taxon>
        <taxon>Phanerochaetaceae</taxon>
        <taxon>Phanerochaete</taxon>
    </lineage>
</organism>
<dbReference type="AlphaFoldDB" id="A0A9P3LHF3"/>